<feature type="transmembrane region" description="Helical" evidence="1">
    <location>
        <begin position="97"/>
        <end position="121"/>
    </location>
</feature>
<dbReference type="Proteomes" id="UP000008229">
    <property type="component" value="Chromosome"/>
</dbReference>
<protein>
    <submittedName>
        <fullName evidence="2">Uncharacterized protein</fullName>
    </submittedName>
</protein>
<evidence type="ECO:0000256" key="1">
    <source>
        <dbReference type="SAM" id="Phobius"/>
    </source>
</evidence>
<keyword evidence="1" id="KW-1133">Transmembrane helix</keyword>
<sequence length="229" mass="23777">MTTAPATDRLVDDYLDRLEDELADAPSSRRRELVDEISTHIEEARAALADGGTEAEVRMLLDRLGDPAEIAAGVYEDAPPAAPAAPARAAYGWAERITLFLLPVGGLLIPLIGWFAGVVLLWTSDAWTTKDKLIGTFVLPGGYVALVWVTLMGGSSSDQACVTSVGPTGRALGSQCTGDGGSAFADVLAVAGIAILLIAPLATVVYLGMRLSGRAHAPRAGVGRRPALG</sequence>
<evidence type="ECO:0000313" key="3">
    <source>
        <dbReference type="Proteomes" id="UP000008229"/>
    </source>
</evidence>
<proteinExistence type="predicted"/>
<keyword evidence="1" id="KW-0472">Membrane</keyword>
<dbReference type="eggNOG" id="COG4709">
    <property type="taxonomic scope" value="Bacteria"/>
</dbReference>
<keyword evidence="3" id="KW-1185">Reference proteome</keyword>
<dbReference type="KEGG" id="cwo:Cwoe_1973"/>
<dbReference type="AlphaFoldDB" id="D3F3B9"/>
<dbReference type="OrthoDB" id="3823335at2"/>
<dbReference type="STRING" id="469383.Cwoe_1973"/>
<keyword evidence="1" id="KW-0812">Transmembrane</keyword>
<gene>
    <name evidence="2" type="ordered locus">Cwoe_1973</name>
</gene>
<reference evidence="3" key="2">
    <citation type="submission" date="2010-01" db="EMBL/GenBank/DDBJ databases">
        <title>The complete genome of Conexibacter woesei DSM 14684.</title>
        <authorList>
            <consortium name="US DOE Joint Genome Institute (JGI-PGF)"/>
            <person name="Lucas S."/>
            <person name="Copeland A."/>
            <person name="Lapidus A."/>
            <person name="Glavina del Rio T."/>
            <person name="Dalin E."/>
            <person name="Tice H."/>
            <person name="Bruce D."/>
            <person name="Goodwin L."/>
            <person name="Pitluck S."/>
            <person name="Kyrpides N."/>
            <person name="Mavromatis K."/>
            <person name="Ivanova N."/>
            <person name="Mikhailova N."/>
            <person name="Chertkov O."/>
            <person name="Brettin T."/>
            <person name="Detter J.C."/>
            <person name="Han C."/>
            <person name="Larimer F."/>
            <person name="Land M."/>
            <person name="Hauser L."/>
            <person name="Markowitz V."/>
            <person name="Cheng J.-F."/>
            <person name="Hugenholtz P."/>
            <person name="Woyke T."/>
            <person name="Wu D."/>
            <person name="Pukall R."/>
            <person name="Steenblock K."/>
            <person name="Schneider S."/>
            <person name="Klenk H.-P."/>
            <person name="Eisen J.A."/>
        </authorList>
    </citation>
    <scope>NUCLEOTIDE SEQUENCE [LARGE SCALE GENOMIC DNA]</scope>
    <source>
        <strain evidence="3">DSM 14684 / CIP 108061 / JCM 11494 / NBRC 100937 / ID131577</strain>
    </source>
</reference>
<reference evidence="2 3" key="1">
    <citation type="journal article" date="2010" name="Stand. Genomic Sci.">
        <title>Complete genome sequence of Conexibacter woesei type strain (ID131577).</title>
        <authorList>
            <person name="Pukall R."/>
            <person name="Lapidus A."/>
            <person name="Glavina Del Rio T."/>
            <person name="Copeland A."/>
            <person name="Tice H."/>
            <person name="Cheng J.-F."/>
            <person name="Lucas S."/>
            <person name="Chen F."/>
            <person name="Nolan M."/>
            <person name="Bruce D."/>
            <person name="Goodwin L."/>
            <person name="Pitluck S."/>
            <person name="Mavromatis K."/>
            <person name="Ivanova N."/>
            <person name="Ovchinnikova G."/>
            <person name="Pati A."/>
            <person name="Chen A."/>
            <person name="Palaniappan K."/>
            <person name="Land M."/>
            <person name="Hauser L."/>
            <person name="Chang Y.-J."/>
            <person name="Jeffries C.D."/>
            <person name="Chain P."/>
            <person name="Meincke L."/>
            <person name="Sims D."/>
            <person name="Brettin T."/>
            <person name="Detter J.C."/>
            <person name="Rohde M."/>
            <person name="Goeker M."/>
            <person name="Bristow J."/>
            <person name="Eisen J.A."/>
            <person name="Markowitz V."/>
            <person name="Kyrpides N.C."/>
            <person name="Klenk H.-P."/>
            <person name="Hugenholtz P."/>
        </authorList>
    </citation>
    <scope>NUCLEOTIDE SEQUENCE [LARGE SCALE GENOMIC DNA]</scope>
    <source>
        <strain evidence="3">DSM 14684 / CIP 108061 / JCM 11494 / NBRC 100937 / ID131577</strain>
    </source>
</reference>
<dbReference type="Pfam" id="PF22564">
    <property type="entry name" value="HAAS"/>
    <property type="match status" value="1"/>
</dbReference>
<accession>D3F3B9</accession>
<name>D3F3B9_CONWI</name>
<evidence type="ECO:0000313" key="2">
    <source>
        <dbReference type="EMBL" id="ADB50399.1"/>
    </source>
</evidence>
<dbReference type="EMBL" id="CP001854">
    <property type="protein sequence ID" value="ADB50399.1"/>
    <property type="molecule type" value="Genomic_DNA"/>
</dbReference>
<feature type="transmembrane region" description="Helical" evidence="1">
    <location>
        <begin position="187"/>
        <end position="209"/>
    </location>
</feature>
<feature type="transmembrane region" description="Helical" evidence="1">
    <location>
        <begin position="133"/>
        <end position="151"/>
    </location>
</feature>
<organism evidence="2 3">
    <name type="scientific">Conexibacter woesei (strain DSM 14684 / CCUG 47730 / CIP 108061 / JCM 11494 / NBRC 100937 / ID131577)</name>
    <dbReference type="NCBI Taxonomy" id="469383"/>
    <lineage>
        <taxon>Bacteria</taxon>
        <taxon>Bacillati</taxon>
        <taxon>Actinomycetota</taxon>
        <taxon>Thermoleophilia</taxon>
        <taxon>Solirubrobacterales</taxon>
        <taxon>Conexibacteraceae</taxon>
        <taxon>Conexibacter</taxon>
    </lineage>
</organism>
<dbReference type="HOGENOM" id="CLU_1208110_0_0_11"/>
<dbReference type="RefSeq" id="WP_012933450.1">
    <property type="nucleotide sequence ID" value="NC_013739.1"/>
</dbReference>